<dbReference type="InterPro" id="IPR011009">
    <property type="entry name" value="Kinase-like_dom_sf"/>
</dbReference>
<feature type="compositionally biased region" description="Polar residues" evidence="4">
    <location>
        <begin position="57"/>
        <end position="67"/>
    </location>
</feature>
<dbReference type="SMART" id="SM00220">
    <property type="entry name" value="S_TKc"/>
    <property type="match status" value="1"/>
</dbReference>
<keyword evidence="2 3" id="KW-0067">ATP-binding</keyword>
<reference evidence="7" key="1">
    <citation type="submission" date="2016-11" db="EMBL/GenBank/DDBJ databases">
        <authorList>
            <person name="Guldener U."/>
        </authorList>
    </citation>
    <scope>NUCLEOTIDE SEQUENCE [LARGE SCALE GENOMIC DNA]</scope>
</reference>
<dbReference type="FunFam" id="1.10.510.10:FF:000919">
    <property type="entry name" value="NPR1p Protein kinase"/>
    <property type="match status" value="1"/>
</dbReference>
<feature type="compositionally biased region" description="Polar residues" evidence="4">
    <location>
        <begin position="482"/>
        <end position="494"/>
    </location>
</feature>
<feature type="compositionally biased region" description="Polar residues" evidence="4">
    <location>
        <begin position="387"/>
        <end position="400"/>
    </location>
</feature>
<dbReference type="PROSITE" id="PS50011">
    <property type="entry name" value="PROTEIN_KINASE_DOM"/>
    <property type="match status" value="1"/>
</dbReference>
<dbReference type="InterPro" id="IPR008271">
    <property type="entry name" value="Ser/Thr_kinase_AS"/>
</dbReference>
<dbReference type="PROSITE" id="PS00107">
    <property type="entry name" value="PROTEIN_KINASE_ATP"/>
    <property type="match status" value="1"/>
</dbReference>
<accession>A0A1L0CJD4</accession>
<feature type="compositionally biased region" description="Polar residues" evidence="4">
    <location>
        <begin position="25"/>
        <end position="50"/>
    </location>
</feature>
<feature type="compositionally biased region" description="Low complexity" evidence="4">
    <location>
        <begin position="401"/>
        <end position="411"/>
    </location>
</feature>
<evidence type="ECO:0000259" key="5">
    <source>
        <dbReference type="PROSITE" id="PS50011"/>
    </source>
</evidence>
<feature type="compositionally biased region" description="Polar residues" evidence="4">
    <location>
        <begin position="1"/>
        <end position="12"/>
    </location>
</feature>
<dbReference type="InterPro" id="IPR000719">
    <property type="entry name" value="Prot_kinase_dom"/>
</dbReference>
<evidence type="ECO:0000313" key="7">
    <source>
        <dbReference type="Proteomes" id="UP000183365"/>
    </source>
</evidence>
<proteinExistence type="predicted"/>
<feature type="region of interest" description="Disordered" evidence="4">
    <location>
        <begin position="188"/>
        <end position="207"/>
    </location>
</feature>
<sequence length="877" mass="95771">MSSSDKAVNNDPSKTKSSLSELLKQQHNVNSSSSNICESPTNNNTKTSITEKIIPSEGSNSVSEDESYTNLNNKFSGIHIGSNKTQSANNDMNSPFSQSFINTNNAHTVSFGSSVQQNDSLLANANNDNQARKNNNISFSQKNYPSLSSSIPYSVPDHISSGFNAAQPSKEAGGFDKSMMPQVINMPEYETDNDSSHHGSLGSDSTSSSFVDLMPANVSQIDSNVIRSPHVANVEARFVLSKQKLHEKQMSNLSWSNENGFGGSSSAKKNSFNSYFSSSLSAGNGSYKDNSKTINHSSSFNRKPSFNHSSSPANSSITTMISKTGSIGNILFNSKKEQTMSSSPKPSSSPAASKLTSSLKSSKNSSNSSLSDKHGEINTPPKARQESIFNNQRNGLSIKTSGAGSFSSAGSTPNSSKISHSFTRYFKKNNDNSNAQPSVSTFNTHAIVKQPKHGATDVTNDQGKSNKVANERESRSSVSSSTFQGPSSLGNTDILYQSSNQTLSEQNKARRPSQATHGLAEQAIQHSSHLPFSKRYTKTGDQLGAGAGGSVSIAIRNIDKKKFAVKEFRAKYESEKKRDYIKKINAEFCIGISLKHPNIVETIELVYENNRMLQVMEYCDYDLFAIVTSNKMSFEETCCCFKQILNGIEYLHSIGLAHRDLKLDNCVLNKDGIVKLIDFGAAVVFSYPLSNKLVTASGIVGSDPYLPPEVCIFSKYDPRPVDIWSIAMIFVCLTIKQFPWKIPKLKDPSFKLFCSGRDCDSLSQLVAKPALPPQYDDVVEKPVVSNNPSNPNDLKIGPQSLLHKLPESSRHIIGRMVELAPARRASIEEIMEDPFVKNIKMCYLDHEGTVIGHPDNHIHTTVDQSVAHIAGLEKNKK</sequence>
<name>A0A1L0CJD4_9ASCO</name>
<dbReference type="SUPFAM" id="SSF56112">
    <property type="entry name" value="Protein kinase-like (PK-like)"/>
    <property type="match status" value="1"/>
</dbReference>
<dbReference type="EMBL" id="FQNF01000007">
    <property type="protein sequence ID" value="SGZ38457.1"/>
    <property type="molecule type" value="Genomic_DNA"/>
</dbReference>
<feature type="compositionally biased region" description="Low complexity" evidence="4">
    <location>
        <begin position="304"/>
        <end position="316"/>
    </location>
</feature>
<protein>
    <submittedName>
        <fullName evidence="6">Related to Nitrogen permease reactivator protein</fullName>
    </submittedName>
</protein>
<evidence type="ECO:0000256" key="3">
    <source>
        <dbReference type="PROSITE-ProRule" id="PRU10141"/>
    </source>
</evidence>
<feature type="compositionally biased region" description="Polar residues" evidence="4">
    <location>
        <begin position="457"/>
        <end position="468"/>
    </location>
</feature>
<feature type="region of interest" description="Disordered" evidence="4">
    <location>
        <begin position="293"/>
        <end position="319"/>
    </location>
</feature>
<feature type="region of interest" description="Disordered" evidence="4">
    <location>
        <begin position="336"/>
        <end position="418"/>
    </location>
</feature>
<keyword evidence="1 3" id="KW-0547">Nucleotide-binding</keyword>
<dbReference type="Gene3D" id="1.10.510.10">
    <property type="entry name" value="Transferase(Phosphotransferase) domain 1"/>
    <property type="match status" value="1"/>
</dbReference>
<dbReference type="PROSITE" id="PS00108">
    <property type="entry name" value="PROTEIN_KINASE_ST"/>
    <property type="match status" value="1"/>
</dbReference>
<gene>
    <name evidence="6" type="ORF">HGUI_00657</name>
</gene>
<dbReference type="AlphaFoldDB" id="A0A1L0CJD4"/>
<dbReference type="Proteomes" id="UP000183365">
    <property type="component" value="Unassembled WGS sequence"/>
</dbReference>
<dbReference type="Pfam" id="PF00069">
    <property type="entry name" value="Pkinase"/>
    <property type="match status" value="1"/>
</dbReference>
<dbReference type="VEuPathDB" id="FungiDB:HGUI_00657"/>
<dbReference type="PANTHER" id="PTHR24346:SF51">
    <property type="entry name" value="PAS DOMAIN-CONTAINING SERINE_THREONINE-PROTEIN KINASE"/>
    <property type="match status" value="1"/>
</dbReference>
<evidence type="ECO:0000256" key="2">
    <source>
        <dbReference type="ARBA" id="ARBA00022840"/>
    </source>
</evidence>
<dbReference type="GO" id="GO:0005634">
    <property type="term" value="C:nucleus"/>
    <property type="evidence" value="ECO:0007669"/>
    <property type="project" value="TreeGrafter"/>
</dbReference>
<dbReference type="GO" id="GO:0045719">
    <property type="term" value="P:negative regulation of glycogen biosynthetic process"/>
    <property type="evidence" value="ECO:0007669"/>
    <property type="project" value="TreeGrafter"/>
</dbReference>
<dbReference type="PANTHER" id="PTHR24346">
    <property type="entry name" value="MAP/MICROTUBULE AFFINITY-REGULATING KINASE"/>
    <property type="match status" value="1"/>
</dbReference>
<feature type="compositionally biased region" description="Low complexity" evidence="4">
    <location>
        <begin position="198"/>
        <end position="207"/>
    </location>
</feature>
<feature type="compositionally biased region" description="Polar residues" evidence="4">
    <location>
        <begin position="293"/>
        <end position="302"/>
    </location>
</feature>
<evidence type="ECO:0000313" key="6">
    <source>
        <dbReference type="EMBL" id="SGZ38457.1"/>
    </source>
</evidence>
<keyword evidence="7" id="KW-1185">Reference proteome</keyword>
<feature type="region of interest" description="Disordered" evidence="4">
    <location>
        <begin position="1"/>
        <end position="67"/>
    </location>
</feature>
<feature type="domain" description="Protein kinase" evidence="5">
    <location>
        <begin position="537"/>
        <end position="836"/>
    </location>
</feature>
<feature type="binding site" evidence="3">
    <location>
        <position position="566"/>
    </location>
    <ligand>
        <name>ATP</name>
        <dbReference type="ChEBI" id="CHEBI:30616"/>
    </ligand>
</feature>
<dbReference type="GO" id="GO:0004674">
    <property type="term" value="F:protein serine/threonine kinase activity"/>
    <property type="evidence" value="ECO:0007669"/>
    <property type="project" value="TreeGrafter"/>
</dbReference>
<feature type="region of interest" description="Disordered" evidence="4">
    <location>
        <begin position="451"/>
        <end position="494"/>
    </location>
</feature>
<organism evidence="6 7">
    <name type="scientific">Hanseniaspora guilliermondii</name>
    <dbReference type="NCBI Taxonomy" id="56406"/>
    <lineage>
        <taxon>Eukaryota</taxon>
        <taxon>Fungi</taxon>
        <taxon>Dikarya</taxon>
        <taxon>Ascomycota</taxon>
        <taxon>Saccharomycotina</taxon>
        <taxon>Saccharomycetes</taxon>
        <taxon>Saccharomycodales</taxon>
        <taxon>Saccharomycodaceae</taxon>
        <taxon>Hanseniaspora</taxon>
    </lineage>
</organism>
<dbReference type="GO" id="GO:0035556">
    <property type="term" value="P:intracellular signal transduction"/>
    <property type="evidence" value="ECO:0007669"/>
    <property type="project" value="TreeGrafter"/>
</dbReference>
<feature type="compositionally biased region" description="Low complexity" evidence="4">
    <location>
        <begin position="341"/>
        <end position="370"/>
    </location>
</feature>
<evidence type="ECO:0000256" key="4">
    <source>
        <dbReference type="SAM" id="MobiDB-lite"/>
    </source>
</evidence>
<dbReference type="GO" id="GO:0005524">
    <property type="term" value="F:ATP binding"/>
    <property type="evidence" value="ECO:0007669"/>
    <property type="project" value="UniProtKB-UniRule"/>
</dbReference>
<dbReference type="InterPro" id="IPR017441">
    <property type="entry name" value="Protein_kinase_ATP_BS"/>
</dbReference>
<dbReference type="OrthoDB" id="6513151at2759"/>
<dbReference type="GO" id="GO:0005829">
    <property type="term" value="C:cytosol"/>
    <property type="evidence" value="ECO:0007669"/>
    <property type="project" value="TreeGrafter"/>
</dbReference>
<evidence type="ECO:0000256" key="1">
    <source>
        <dbReference type="ARBA" id="ARBA00022741"/>
    </source>
</evidence>